<feature type="domain" description="DUF6596" evidence="6">
    <location>
        <begin position="70"/>
        <end position="170"/>
    </location>
</feature>
<dbReference type="EMBL" id="AP027732">
    <property type="protein sequence ID" value="BDZ52171.1"/>
    <property type="molecule type" value="Genomic_DNA"/>
</dbReference>
<accession>A0ABM8GUQ4</accession>
<evidence type="ECO:0000313" key="8">
    <source>
        <dbReference type="Proteomes" id="UP001321486"/>
    </source>
</evidence>
<gene>
    <name evidence="7" type="ORF">GCM10025867_44120</name>
</gene>
<reference evidence="8" key="1">
    <citation type="journal article" date="2019" name="Int. J. Syst. Evol. Microbiol.">
        <title>The Global Catalogue of Microorganisms (GCM) 10K type strain sequencing project: providing services to taxonomists for standard genome sequencing and annotation.</title>
        <authorList>
            <consortium name="The Broad Institute Genomics Platform"/>
            <consortium name="The Broad Institute Genome Sequencing Center for Infectious Disease"/>
            <person name="Wu L."/>
            <person name="Ma J."/>
        </authorList>
    </citation>
    <scope>NUCLEOTIDE SEQUENCE [LARGE SCALE GENOMIC DNA]</scope>
    <source>
        <strain evidence="8">NBRC 108728</strain>
    </source>
</reference>
<organism evidence="7 8">
    <name type="scientific">Frondihabitans sucicola</name>
    <dbReference type="NCBI Taxonomy" id="1268041"/>
    <lineage>
        <taxon>Bacteria</taxon>
        <taxon>Bacillati</taxon>
        <taxon>Actinomycetota</taxon>
        <taxon>Actinomycetes</taxon>
        <taxon>Micrococcales</taxon>
        <taxon>Microbacteriaceae</taxon>
        <taxon>Frondihabitans</taxon>
    </lineage>
</organism>
<dbReference type="PANTHER" id="PTHR47756:SF2">
    <property type="entry name" value="BLL6612 PROTEIN"/>
    <property type="match status" value="1"/>
</dbReference>
<dbReference type="Pfam" id="PF08281">
    <property type="entry name" value="Sigma70_r4_2"/>
    <property type="match status" value="1"/>
</dbReference>
<comment type="similarity">
    <text evidence="1">Belongs to the sigma-70 factor family. ECF subfamily.</text>
</comment>
<dbReference type="SUPFAM" id="SSF88659">
    <property type="entry name" value="Sigma3 and sigma4 domains of RNA polymerase sigma factors"/>
    <property type="match status" value="1"/>
</dbReference>
<proteinExistence type="inferred from homology"/>
<dbReference type="InterPro" id="IPR046531">
    <property type="entry name" value="DUF6596"/>
</dbReference>
<evidence type="ECO:0008006" key="9">
    <source>
        <dbReference type="Google" id="ProtNLM"/>
    </source>
</evidence>
<evidence type="ECO:0000313" key="7">
    <source>
        <dbReference type="EMBL" id="BDZ52171.1"/>
    </source>
</evidence>
<protein>
    <recommendedName>
        <fullName evidence="9">RNA polymerase subunit sigma-24</fullName>
    </recommendedName>
</protein>
<dbReference type="InterPro" id="IPR036388">
    <property type="entry name" value="WH-like_DNA-bd_sf"/>
</dbReference>
<keyword evidence="3" id="KW-0731">Sigma factor</keyword>
<sequence>MFVACHPVLSREAQIVLTLRVVAGLSTIEIARAVLAPVATVQQRIVRAKKTLRAARVPFEVPSRDEYPARLASALGVVYLLFNEGYVATSGDAWYRADLADEARRLGRILQHLVPREPEAHALVALMELQASRFAARVSDDGAVILLADQDRTRWDAEAITRGRAALARSDDLGEGRGPYALQAAIAEVHATATTAEATRWDDIVVLYDALAALTGSPVVELNRAVAVSMATGPATALRLVDGLAESAALTGYAPFFAVRGDLLARLGRPDAARTAFLAAADLTANGRERDALLARADVAPPARKDPR</sequence>
<keyword evidence="8" id="KW-1185">Reference proteome</keyword>
<name>A0ABM8GUQ4_9MICO</name>
<evidence type="ECO:0000256" key="2">
    <source>
        <dbReference type="ARBA" id="ARBA00023015"/>
    </source>
</evidence>
<evidence type="ECO:0000256" key="3">
    <source>
        <dbReference type="ARBA" id="ARBA00023082"/>
    </source>
</evidence>
<evidence type="ECO:0000259" key="5">
    <source>
        <dbReference type="Pfam" id="PF08281"/>
    </source>
</evidence>
<evidence type="ECO:0000256" key="4">
    <source>
        <dbReference type="ARBA" id="ARBA00023163"/>
    </source>
</evidence>
<keyword evidence="2" id="KW-0805">Transcription regulation</keyword>
<dbReference type="InterPro" id="IPR013249">
    <property type="entry name" value="RNA_pol_sigma70_r4_t2"/>
</dbReference>
<dbReference type="PANTHER" id="PTHR47756">
    <property type="entry name" value="BLL6612 PROTEIN-RELATED"/>
    <property type="match status" value="1"/>
</dbReference>
<dbReference type="RefSeq" id="WP_286344796.1">
    <property type="nucleotide sequence ID" value="NZ_AP027732.1"/>
</dbReference>
<dbReference type="Pfam" id="PF20239">
    <property type="entry name" value="DUF6596"/>
    <property type="match status" value="1"/>
</dbReference>
<dbReference type="Gene3D" id="1.10.10.10">
    <property type="entry name" value="Winged helix-like DNA-binding domain superfamily/Winged helix DNA-binding domain"/>
    <property type="match status" value="1"/>
</dbReference>
<keyword evidence="4" id="KW-0804">Transcription</keyword>
<feature type="domain" description="RNA polymerase sigma factor 70 region 4 type 2" evidence="5">
    <location>
        <begin position="4"/>
        <end position="52"/>
    </location>
</feature>
<dbReference type="Proteomes" id="UP001321486">
    <property type="component" value="Chromosome"/>
</dbReference>
<evidence type="ECO:0000256" key="1">
    <source>
        <dbReference type="ARBA" id="ARBA00010641"/>
    </source>
</evidence>
<evidence type="ECO:0000259" key="6">
    <source>
        <dbReference type="Pfam" id="PF20239"/>
    </source>
</evidence>
<dbReference type="InterPro" id="IPR013324">
    <property type="entry name" value="RNA_pol_sigma_r3/r4-like"/>
</dbReference>